<organism evidence="3 4">
    <name type="scientific">Schizophyllum amplum</name>
    <dbReference type="NCBI Taxonomy" id="97359"/>
    <lineage>
        <taxon>Eukaryota</taxon>
        <taxon>Fungi</taxon>
        <taxon>Dikarya</taxon>
        <taxon>Basidiomycota</taxon>
        <taxon>Agaricomycotina</taxon>
        <taxon>Agaricomycetes</taxon>
        <taxon>Agaricomycetidae</taxon>
        <taxon>Agaricales</taxon>
        <taxon>Schizophyllaceae</taxon>
        <taxon>Schizophyllum</taxon>
    </lineage>
</organism>
<dbReference type="GO" id="GO:0016787">
    <property type="term" value="F:hydrolase activity"/>
    <property type="evidence" value="ECO:0007669"/>
    <property type="project" value="UniProtKB-KW"/>
</dbReference>
<sequence length="278" mass="30326">MVSKYVTSSDGAQIYCEAYGDPAKPALVLVAGYTLNLIVFEKQLELQKDLYLVMYDMRGHGRSVMPETMEGHASKLYADDFAAVCAEFKLKKPVFGGWSLGGTIVTDVCEHIGADALGGVILIAAVPFLSMLPKVVSPQILGYIPGILEKSDVKKSRQTAVEFGKTLFLDAESIPFATRLAWMGSILLQPPETSGLVVSRTQNEAKFLEAGKSGLKVMCIHGEQDVQRTSGMAVVEQLRPYYSNVKVVAIDQSGHSVFYEKPAETNKAFLEFVKECNA</sequence>
<protein>
    <submittedName>
        <fullName evidence="3">Alpha/Beta hydrolase protein</fullName>
    </submittedName>
</protein>
<comment type="caution">
    <text evidence="3">The sequence shown here is derived from an EMBL/GenBank/DDBJ whole genome shotgun (WGS) entry which is preliminary data.</text>
</comment>
<accession>A0A550CIT5</accession>
<dbReference type="OrthoDB" id="408373at2759"/>
<evidence type="ECO:0000313" key="3">
    <source>
        <dbReference type="EMBL" id="TRM64730.1"/>
    </source>
</evidence>
<gene>
    <name evidence="3" type="ORF">BD626DRAFT_489725</name>
</gene>
<dbReference type="Gene3D" id="3.40.50.1820">
    <property type="entry name" value="alpha/beta hydrolase"/>
    <property type="match status" value="1"/>
</dbReference>
<name>A0A550CIT5_9AGAR</name>
<dbReference type="PANTHER" id="PTHR43798:SF31">
    <property type="entry name" value="AB HYDROLASE SUPERFAMILY PROTEIN YCLE"/>
    <property type="match status" value="1"/>
</dbReference>
<evidence type="ECO:0000259" key="2">
    <source>
        <dbReference type="Pfam" id="PF12697"/>
    </source>
</evidence>
<dbReference type="Pfam" id="PF12697">
    <property type="entry name" value="Abhydrolase_6"/>
    <property type="match status" value="1"/>
</dbReference>
<keyword evidence="1 3" id="KW-0378">Hydrolase</keyword>
<keyword evidence="4" id="KW-1185">Reference proteome</keyword>
<dbReference type="GO" id="GO:0016020">
    <property type="term" value="C:membrane"/>
    <property type="evidence" value="ECO:0007669"/>
    <property type="project" value="TreeGrafter"/>
</dbReference>
<evidence type="ECO:0000256" key="1">
    <source>
        <dbReference type="ARBA" id="ARBA00022801"/>
    </source>
</evidence>
<dbReference type="EMBL" id="VDMD01000006">
    <property type="protein sequence ID" value="TRM64730.1"/>
    <property type="molecule type" value="Genomic_DNA"/>
</dbReference>
<dbReference type="InterPro" id="IPR050266">
    <property type="entry name" value="AB_hydrolase_sf"/>
</dbReference>
<dbReference type="Proteomes" id="UP000320762">
    <property type="component" value="Unassembled WGS sequence"/>
</dbReference>
<dbReference type="InterPro" id="IPR029058">
    <property type="entry name" value="AB_hydrolase_fold"/>
</dbReference>
<feature type="domain" description="AB hydrolase-1" evidence="2">
    <location>
        <begin position="28"/>
        <end position="267"/>
    </location>
</feature>
<evidence type="ECO:0000313" key="4">
    <source>
        <dbReference type="Proteomes" id="UP000320762"/>
    </source>
</evidence>
<dbReference type="STRING" id="97359.A0A550CIT5"/>
<dbReference type="PANTHER" id="PTHR43798">
    <property type="entry name" value="MONOACYLGLYCEROL LIPASE"/>
    <property type="match status" value="1"/>
</dbReference>
<dbReference type="InterPro" id="IPR000073">
    <property type="entry name" value="AB_hydrolase_1"/>
</dbReference>
<dbReference type="SUPFAM" id="SSF53474">
    <property type="entry name" value="alpha/beta-Hydrolases"/>
    <property type="match status" value="1"/>
</dbReference>
<dbReference type="AlphaFoldDB" id="A0A550CIT5"/>
<reference evidence="3 4" key="1">
    <citation type="journal article" date="2019" name="New Phytol.">
        <title>Comparative genomics reveals unique wood-decay strategies and fruiting body development in the Schizophyllaceae.</title>
        <authorList>
            <person name="Almasi E."/>
            <person name="Sahu N."/>
            <person name="Krizsan K."/>
            <person name="Balint B."/>
            <person name="Kovacs G.M."/>
            <person name="Kiss B."/>
            <person name="Cseklye J."/>
            <person name="Drula E."/>
            <person name="Henrissat B."/>
            <person name="Nagy I."/>
            <person name="Chovatia M."/>
            <person name="Adam C."/>
            <person name="LaButti K."/>
            <person name="Lipzen A."/>
            <person name="Riley R."/>
            <person name="Grigoriev I.V."/>
            <person name="Nagy L.G."/>
        </authorList>
    </citation>
    <scope>NUCLEOTIDE SEQUENCE [LARGE SCALE GENOMIC DNA]</scope>
    <source>
        <strain evidence="3 4">NL-1724</strain>
    </source>
</reference>
<proteinExistence type="predicted"/>